<name>A0A672IPE2_SALFA</name>
<proteinExistence type="predicted"/>
<dbReference type="Pfam" id="PF15103">
    <property type="entry name" value="G0-G1_switch_2"/>
    <property type="match status" value="1"/>
</dbReference>
<dbReference type="InParanoid" id="A0A672IPE2"/>
<organism evidence="2 3">
    <name type="scientific">Salarias fasciatus</name>
    <name type="common">Jewelled blenny</name>
    <name type="synonym">Blennius fasciatus</name>
    <dbReference type="NCBI Taxonomy" id="181472"/>
    <lineage>
        <taxon>Eukaryota</taxon>
        <taxon>Metazoa</taxon>
        <taxon>Chordata</taxon>
        <taxon>Craniata</taxon>
        <taxon>Vertebrata</taxon>
        <taxon>Euteleostomi</taxon>
        <taxon>Actinopterygii</taxon>
        <taxon>Neopterygii</taxon>
        <taxon>Teleostei</taxon>
        <taxon>Neoteleostei</taxon>
        <taxon>Acanthomorphata</taxon>
        <taxon>Ovalentaria</taxon>
        <taxon>Blenniimorphae</taxon>
        <taxon>Blenniiformes</taxon>
        <taxon>Blennioidei</taxon>
        <taxon>Blenniidae</taxon>
        <taxon>Salariinae</taxon>
        <taxon>Salarias</taxon>
    </lineage>
</organism>
<feature type="transmembrane region" description="Helical" evidence="1">
    <location>
        <begin position="26"/>
        <end position="50"/>
    </location>
</feature>
<accession>A0A672IPE2</accession>
<dbReference type="OMA" id="GMMEVAC"/>
<dbReference type="PANTHER" id="PTHR15570:SF2">
    <property type="entry name" value="G0_G1 SWITCH PROTEIN 2"/>
    <property type="match status" value="1"/>
</dbReference>
<gene>
    <name evidence="2" type="primary">g0s2</name>
</gene>
<reference evidence="2" key="3">
    <citation type="submission" date="2025-09" db="UniProtKB">
        <authorList>
            <consortium name="Ensembl"/>
        </authorList>
    </citation>
    <scope>IDENTIFICATION</scope>
</reference>
<keyword evidence="1" id="KW-0812">Transmembrane</keyword>
<evidence type="ECO:0000256" key="1">
    <source>
        <dbReference type="SAM" id="Phobius"/>
    </source>
</evidence>
<keyword evidence="3" id="KW-1185">Reference proteome</keyword>
<protein>
    <recommendedName>
        <fullName evidence="4">G0/G1 switch 2</fullName>
    </recommendedName>
</protein>
<dbReference type="Ensembl" id="ENSSFAT00005044468.1">
    <property type="protein sequence ID" value="ENSSFAP00005042922.1"/>
    <property type="gene ID" value="ENSSFAG00005021279.1"/>
</dbReference>
<evidence type="ECO:0000313" key="3">
    <source>
        <dbReference type="Proteomes" id="UP000472267"/>
    </source>
</evidence>
<keyword evidence="1" id="KW-0472">Membrane</keyword>
<evidence type="ECO:0000313" key="2">
    <source>
        <dbReference type="Ensembl" id="ENSSFAP00005042922.1"/>
    </source>
</evidence>
<dbReference type="AlphaFoldDB" id="A0A672IPE2"/>
<dbReference type="Proteomes" id="UP000472267">
    <property type="component" value="Chromosome 20"/>
</dbReference>
<reference evidence="2" key="2">
    <citation type="submission" date="2025-08" db="UniProtKB">
        <authorList>
            <consortium name="Ensembl"/>
        </authorList>
    </citation>
    <scope>IDENTIFICATION</scope>
</reference>
<sequence length="83" mass="9098">MEDAAEIIPFVMEMLRQKPNRSLLKIYVLGSTLAILGAVGSVVDTIILPFTDVVDTDMMVPPEAAKYLETTGQRSSAYRLHAS</sequence>
<keyword evidence="1" id="KW-1133">Transmembrane helix</keyword>
<evidence type="ECO:0008006" key="4">
    <source>
        <dbReference type="Google" id="ProtNLM"/>
    </source>
</evidence>
<dbReference type="PANTHER" id="PTHR15570">
    <property type="entry name" value="G0/G1 SWITCH PROTEIN 2"/>
    <property type="match status" value="1"/>
</dbReference>
<reference evidence="2" key="1">
    <citation type="submission" date="2019-06" db="EMBL/GenBank/DDBJ databases">
        <authorList>
            <consortium name="Wellcome Sanger Institute Data Sharing"/>
        </authorList>
    </citation>
    <scope>NUCLEOTIDE SEQUENCE [LARGE SCALE GENOMIC DNA]</scope>
</reference>
<dbReference type="InterPro" id="IPR016821">
    <property type="entry name" value="G0S2"/>
</dbReference>